<reference evidence="1" key="1">
    <citation type="submission" date="2021-05" db="EMBL/GenBank/DDBJ databases">
        <authorList>
            <person name="Alioto T."/>
            <person name="Alioto T."/>
            <person name="Gomez Garrido J."/>
        </authorList>
    </citation>
    <scope>NUCLEOTIDE SEQUENCE</scope>
</reference>
<protein>
    <submittedName>
        <fullName evidence="1">Uncharacterized protein</fullName>
    </submittedName>
</protein>
<dbReference type="EMBL" id="HBUF01282358">
    <property type="protein sequence ID" value="CAG6687648.1"/>
    <property type="molecule type" value="Transcribed_RNA"/>
</dbReference>
<sequence length="151" mass="17125">MKDENVSTIQYFTSDSNITIIKGNISSAEIALTYCLETLSDRMDATMASIYSIPPGSELNDLRIIFMKNLHIDEATCDNMNITIVNNMIFQPENIFTLNQEEFVNGCIKVNAVHADWILTENIGYDNITQKSKSSFYLICSYKNKIRLCSV</sequence>
<organism evidence="1">
    <name type="scientific">Cacopsylla melanoneura</name>
    <dbReference type="NCBI Taxonomy" id="428564"/>
    <lineage>
        <taxon>Eukaryota</taxon>
        <taxon>Metazoa</taxon>
        <taxon>Ecdysozoa</taxon>
        <taxon>Arthropoda</taxon>
        <taxon>Hexapoda</taxon>
        <taxon>Insecta</taxon>
        <taxon>Pterygota</taxon>
        <taxon>Neoptera</taxon>
        <taxon>Paraneoptera</taxon>
        <taxon>Hemiptera</taxon>
        <taxon>Sternorrhyncha</taxon>
        <taxon>Psylloidea</taxon>
        <taxon>Psyllidae</taxon>
        <taxon>Psyllinae</taxon>
        <taxon>Cacopsylla</taxon>
    </lineage>
</organism>
<evidence type="ECO:0000313" key="1">
    <source>
        <dbReference type="EMBL" id="CAG6687648.1"/>
    </source>
</evidence>
<name>A0A8D8X9W0_9HEMI</name>
<dbReference type="AlphaFoldDB" id="A0A8D8X9W0"/>
<accession>A0A8D8X9W0</accession>
<proteinExistence type="predicted"/>